<dbReference type="SUPFAM" id="SSF47413">
    <property type="entry name" value="lambda repressor-like DNA-binding domains"/>
    <property type="match status" value="1"/>
</dbReference>
<dbReference type="SMART" id="SM00028">
    <property type="entry name" value="TPR"/>
    <property type="match status" value="6"/>
</dbReference>
<dbReference type="AlphaFoldDB" id="A0A1S8KY27"/>
<comment type="subcellular location">
    <subcellularLocation>
        <location evidence="1">Cytoplasm</location>
    </subcellularLocation>
</comment>
<accession>A0A1S8KY27</accession>
<dbReference type="STRING" id="84029.CROST_42450"/>
<dbReference type="InterPro" id="IPR010982">
    <property type="entry name" value="Lambda_DNA-bd_dom_sf"/>
</dbReference>
<dbReference type="GO" id="GO:0003677">
    <property type="term" value="F:DNA binding"/>
    <property type="evidence" value="ECO:0007669"/>
    <property type="project" value="InterPro"/>
</dbReference>
<keyword evidence="4" id="KW-0802">TPR repeat</keyword>
<dbReference type="InterPro" id="IPR011990">
    <property type="entry name" value="TPR-like_helical_dom_sf"/>
</dbReference>
<sequence length="434" mass="50427">MEILSLGEKIKARRKELNMTLKDLAGDRITPGQISLVESGKSNPSMDLLEYLANALNTSVEYLMESEETQAEKICVYYENTAEAYMLNDELMEAEQYLEKAMYYAENYKISYRKARTLYLYGCINMNKNELGVAQQFFLSSNVLFIKLNEYEDIINTFINLGKITLKLKAYNSSCSYFEQAERVSRDNDIGNDFLIGEIYYYMSLVYFKMNNSNKTIKYCLMAKEKFAELENKKEYARTLLILSKEYSKSGDVDNAIKYSKKALKAFKENDNMFAVADIENELGKLFYEFENIEESFIHLNKAKEIRKAVKGHEFIETLCNICENYIKLKDTENSQKVLDEIKENIDGNNVFDILKYYMLKYRISILNKSLKEAENILLRALQYAENMELEKEAAEFSVIIGKYYIDNGDDVEAAKYLNSGIEKFKKIGVLKDL</sequence>
<dbReference type="GO" id="GO:0005737">
    <property type="term" value="C:cytoplasm"/>
    <property type="evidence" value="ECO:0007669"/>
    <property type="project" value="UniProtKB-SubCell"/>
</dbReference>
<gene>
    <name evidence="6" type="ORF">CROST_014970</name>
</gene>
<dbReference type="Pfam" id="PF01381">
    <property type="entry name" value="HTH_3"/>
    <property type="match status" value="1"/>
</dbReference>
<evidence type="ECO:0000313" key="6">
    <source>
        <dbReference type="EMBL" id="URZ10787.1"/>
    </source>
</evidence>
<dbReference type="SUPFAM" id="SSF48452">
    <property type="entry name" value="TPR-like"/>
    <property type="match status" value="1"/>
</dbReference>
<reference evidence="6 7" key="1">
    <citation type="submission" date="2022-04" db="EMBL/GenBank/DDBJ databases">
        <title>Genome sequence of C. roseum typestrain.</title>
        <authorList>
            <person name="Poehlein A."/>
            <person name="Schoch T."/>
            <person name="Duerre P."/>
            <person name="Daniel R."/>
        </authorList>
    </citation>
    <scope>NUCLEOTIDE SEQUENCE [LARGE SCALE GENOMIC DNA]</scope>
    <source>
        <strain evidence="6 7">DSM 7320</strain>
    </source>
</reference>
<evidence type="ECO:0000256" key="5">
    <source>
        <dbReference type="ARBA" id="ARBA00038253"/>
    </source>
</evidence>
<proteinExistence type="inferred from homology"/>
<dbReference type="InterPro" id="IPR019734">
    <property type="entry name" value="TPR_rpt"/>
</dbReference>
<dbReference type="PANTHER" id="PTHR46630:SF1">
    <property type="entry name" value="TETRATRICOPEPTIDE REPEAT PROTEIN 29"/>
    <property type="match status" value="1"/>
</dbReference>
<dbReference type="PANTHER" id="PTHR46630">
    <property type="entry name" value="TETRATRICOPEPTIDE REPEAT PROTEIN 29"/>
    <property type="match status" value="1"/>
</dbReference>
<dbReference type="InterPro" id="IPR051476">
    <property type="entry name" value="Bac_ResReg_Asp_Phosphatase"/>
</dbReference>
<keyword evidence="2" id="KW-0963">Cytoplasm</keyword>
<evidence type="ECO:0000256" key="3">
    <source>
        <dbReference type="ARBA" id="ARBA00022737"/>
    </source>
</evidence>
<dbReference type="KEGG" id="crw:CROST_014970"/>
<dbReference type="PROSITE" id="PS50943">
    <property type="entry name" value="HTH_CROC1"/>
    <property type="match status" value="1"/>
</dbReference>
<dbReference type="Pfam" id="PF13181">
    <property type="entry name" value="TPR_8"/>
    <property type="match status" value="1"/>
</dbReference>
<dbReference type="EMBL" id="CP096983">
    <property type="protein sequence ID" value="URZ10787.1"/>
    <property type="molecule type" value="Genomic_DNA"/>
</dbReference>
<keyword evidence="3" id="KW-0677">Repeat</keyword>
<dbReference type="SMART" id="SM00530">
    <property type="entry name" value="HTH_XRE"/>
    <property type="match status" value="1"/>
</dbReference>
<keyword evidence="7" id="KW-1185">Reference proteome</keyword>
<dbReference type="Proteomes" id="UP000190951">
    <property type="component" value="Chromosome"/>
</dbReference>
<evidence type="ECO:0000256" key="1">
    <source>
        <dbReference type="ARBA" id="ARBA00004496"/>
    </source>
</evidence>
<evidence type="ECO:0000313" key="7">
    <source>
        <dbReference type="Proteomes" id="UP000190951"/>
    </source>
</evidence>
<dbReference type="InterPro" id="IPR001387">
    <property type="entry name" value="Cro/C1-type_HTH"/>
</dbReference>
<dbReference type="Gene3D" id="1.25.40.10">
    <property type="entry name" value="Tetratricopeptide repeat domain"/>
    <property type="match status" value="2"/>
</dbReference>
<dbReference type="RefSeq" id="WP_077835758.1">
    <property type="nucleotide sequence ID" value="NZ_CP096983.1"/>
</dbReference>
<name>A0A1S8KY27_9CLOT</name>
<evidence type="ECO:0000256" key="4">
    <source>
        <dbReference type="ARBA" id="ARBA00022803"/>
    </source>
</evidence>
<dbReference type="CDD" id="cd00093">
    <property type="entry name" value="HTH_XRE"/>
    <property type="match status" value="1"/>
</dbReference>
<dbReference type="PROSITE" id="PS50005">
    <property type="entry name" value="TPR"/>
    <property type="match status" value="1"/>
</dbReference>
<protein>
    <submittedName>
        <fullName evidence="6">Uncharacterized protein</fullName>
    </submittedName>
</protein>
<evidence type="ECO:0000256" key="2">
    <source>
        <dbReference type="ARBA" id="ARBA00022490"/>
    </source>
</evidence>
<comment type="similarity">
    <text evidence="5">Belongs to the Rap family.</text>
</comment>
<organism evidence="6 7">
    <name type="scientific">Clostridium felsineum</name>
    <dbReference type="NCBI Taxonomy" id="36839"/>
    <lineage>
        <taxon>Bacteria</taxon>
        <taxon>Bacillati</taxon>
        <taxon>Bacillota</taxon>
        <taxon>Clostridia</taxon>
        <taxon>Eubacteriales</taxon>
        <taxon>Clostridiaceae</taxon>
        <taxon>Clostridium</taxon>
    </lineage>
</organism>